<keyword evidence="2" id="KW-1185">Reference proteome</keyword>
<organism evidence="1 2">
    <name type="scientific">Heterodera trifolii</name>
    <dbReference type="NCBI Taxonomy" id="157864"/>
    <lineage>
        <taxon>Eukaryota</taxon>
        <taxon>Metazoa</taxon>
        <taxon>Ecdysozoa</taxon>
        <taxon>Nematoda</taxon>
        <taxon>Chromadorea</taxon>
        <taxon>Rhabditida</taxon>
        <taxon>Tylenchina</taxon>
        <taxon>Tylenchomorpha</taxon>
        <taxon>Tylenchoidea</taxon>
        <taxon>Heteroderidae</taxon>
        <taxon>Heteroderinae</taxon>
        <taxon>Heterodera</taxon>
    </lineage>
</organism>
<name>A0ABD2M5G3_9BILA</name>
<protein>
    <submittedName>
        <fullName evidence="1">Uncharacterized protein</fullName>
    </submittedName>
</protein>
<evidence type="ECO:0000313" key="2">
    <source>
        <dbReference type="Proteomes" id="UP001620626"/>
    </source>
</evidence>
<reference evidence="1 2" key="1">
    <citation type="submission" date="2024-10" db="EMBL/GenBank/DDBJ databases">
        <authorList>
            <person name="Kim D."/>
        </authorList>
    </citation>
    <scope>NUCLEOTIDE SEQUENCE [LARGE SCALE GENOMIC DNA]</scope>
    <source>
        <strain evidence="1">BH-2024</strain>
    </source>
</reference>
<accession>A0ABD2M5G3</accession>
<sequence>MILPELLDAMSNFKAKSKDRMDKQFFGIITGQLLRRLPEQREQMLKNSFTSFYKTTSDYVSKWFCSERYPNHIEWLTLSNRQLVDENIIELASTYFS</sequence>
<comment type="caution">
    <text evidence="1">The sequence shown here is derived from an EMBL/GenBank/DDBJ whole genome shotgun (WGS) entry which is preliminary data.</text>
</comment>
<dbReference type="AlphaFoldDB" id="A0ABD2M5G3"/>
<gene>
    <name evidence="1" type="ORF">niasHT_000556</name>
</gene>
<evidence type="ECO:0000313" key="1">
    <source>
        <dbReference type="EMBL" id="KAL3122337.1"/>
    </source>
</evidence>
<proteinExistence type="predicted"/>
<dbReference type="Proteomes" id="UP001620626">
    <property type="component" value="Unassembled WGS sequence"/>
</dbReference>
<dbReference type="EMBL" id="JBICBT010000141">
    <property type="protein sequence ID" value="KAL3122337.1"/>
    <property type="molecule type" value="Genomic_DNA"/>
</dbReference>